<protein>
    <submittedName>
        <fullName evidence="2">Uncharacterized protein</fullName>
    </submittedName>
</protein>
<evidence type="ECO:0000256" key="1">
    <source>
        <dbReference type="SAM" id="MobiDB-lite"/>
    </source>
</evidence>
<reference evidence="2 3" key="1">
    <citation type="journal article" date="2019" name="Commun. Biol.">
        <title>The bagworm genome reveals a unique fibroin gene that provides high tensile strength.</title>
        <authorList>
            <person name="Kono N."/>
            <person name="Nakamura H."/>
            <person name="Ohtoshi R."/>
            <person name="Tomita M."/>
            <person name="Numata K."/>
            <person name="Arakawa K."/>
        </authorList>
    </citation>
    <scope>NUCLEOTIDE SEQUENCE [LARGE SCALE GENOMIC DNA]</scope>
</reference>
<comment type="caution">
    <text evidence="2">The sequence shown here is derived from an EMBL/GenBank/DDBJ whole genome shotgun (WGS) entry which is preliminary data.</text>
</comment>
<name>A0A4C1YDE1_EUMVA</name>
<evidence type="ECO:0000313" key="2">
    <source>
        <dbReference type="EMBL" id="GBP74401.1"/>
    </source>
</evidence>
<organism evidence="2 3">
    <name type="scientific">Eumeta variegata</name>
    <name type="common">Bagworm moth</name>
    <name type="synonym">Eumeta japonica</name>
    <dbReference type="NCBI Taxonomy" id="151549"/>
    <lineage>
        <taxon>Eukaryota</taxon>
        <taxon>Metazoa</taxon>
        <taxon>Ecdysozoa</taxon>
        <taxon>Arthropoda</taxon>
        <taxon>Hexapoda</taxon>
        <taxon>Insecta</taxon>
        <taxon>Pterygota</taxon>
        <taxon>Neoptera</taxon>
        <taxon>Endopterygota</taxon>
        <taxon>Lepidoptera</taxon>
        <taxon>Glossata</taxon>
        <taxon>Ditrysia</taxon>
        <taxon>Tineoidea</taxon>
        <taxon>Psychidae</taxon>
        <taxon>Oiketicinae</taxon>
        <taxon>Eumeta</taxon>
    </lineage>
</organism>
<sequence length="87" mass="9685">MIESISKRLHGSNNPRPVSARFRPAMLTEERDLQQQSEYAWRRAGAGRQSRTRLSAAGGSREPGLAPPAAVPRRSRAARTLVYSRRA</sequence>
<evidence type="ECO:0000313" key="3">
    <source>
        <dbReference type="Proteomes" id="UP000299102"/>
    </source>
</evidence>
<proteinExistence type="predicted"/>
<dbReference type="Proteomes" id="UP000299102">
    <property type="component" value="Unassembled WGS sequence"/>
</dbReference>
<feature type="region of interest" description="Disordered" evidence="1">
    <location>
        <begin position="1"/>
        <end position="23"/>
    </location>
</feature>
<gene>
    <name evidence="2" type="ORF">EVAR_60550_1</name>
</gene>
<dbReference type="AlphaFoldDB" id="A0A4C1YDE1"/>
<feature type="region of interest" description="Disordered" evidence="1">
    <location>
        <begin position="39"/>
        <end position="87"/>
    </location>
</feature>
<keyword evidence="3" id="KW-1185">Reference proteome</keyword>
<accession>A0A4C1YDE1</accession>
<dbReference type="EMBL" id="BGZK01001207">
    <property type="protein sequence ID" value="GBP74401.1"/>
    <property type="molecule type" value="Genomic_DNA"/>
</dbReference>